<dbReference type="AlphaFoldDB" id="A0A671V9K9"/>
<keyword evidence="13" id="KW-0007">Acetylation</keyword>
<keyword evidence="14" id="KW-0238">DNA-binding</keyword>
<evidence type="ECO:0000256" key="12">
    <source>
        <dbReference type="ARBA" id="ARBA00022840"/>
    </source>
</evidence>
<dbReference type="PROSITE" id="PS51192">
    <property type="entry name" value="HELICASE_ATP_BIND_1"/>
    <property type="match status" value="1"/>
</dbReference>
<dbReference type="FunFam" id="3.40.50.300:FF:000596">
    <property type="entry name" value="ATP-dependent DNA helicase"/>
    <property type="match status" value="1"/>
</dbReference>
<dbReference type="GO" id="GO:0005737">
    <property type="term" value="C:cytoplasm"/>
    <property type="evidence" value="ECO:0007669"/>
    <property type="project" value="TreeGrafter"/>
</dbReference>
<evidence type="ECO:0000256" key="5">
    <source>
        <dbReference type="ARBA" id="ARBA00005446"/>
    </source>
</evidence>
<dbReference type="GO" id="GO:0046872">
    <property type="term" value="F:metal ion binding"/>
    <property type="evidence" value="ECO:0007669"/>
    <property type="project" value="UniProtKB-KW"/>
</dbReference>
<keyword evidence="8 20" id="KW-0547">Nucleotide-binding</keyword>
<dbReference type="Ensembl" id="ENSSAUT00010023789.1">
    <property type="protein sequence ID" value="ENSSAUP00010022532.1"/>
    <property type="gene ID" value="ENSSAUG00010009669.1"/>
</dbReference>
<organism evidence="24 25">
    <name type="scientific">Sparus aurata</name>
    <name type="common">Gilthead sea bream</name>
    <dbReference type="NCBI Taxonomy" id="8175"/>
    <lineage>
        <taxon>Eukaryota</taxon>
        <taxon>Metazoa</taxon>
        <taxon>Chordata</taxon>
        <taxon>Craniata</taxon>
        <taxon>Vertebrata</taxon>
        <taxon>Euteleostomi</taxon>
        <taxon>Actinopterygii</taxon>
        <taxon>Neopterygii</taxon>
        <taxon>Teleostei</taxon>
        <taxon>Neoteleostei</taxon>
        <taxon>Acanthomorphata</taxon>
        <taxon>Eupercaria</taxon>
        <taxon>Spariformes</taxon>
        <taxon>Sparidae</taxon>
        <taxon>Sparus</taxon>
    </lineage>
</organism>
<dbReference type="CDD" id="cd18794">
    <property type="entry name" value="SF2_C_RecQ"/>
    <property type="match status" value="1"/>
</dbReference>
<comment type="catalytic activity">
    <reaction evidence="17 20">
        <text>Couples ATP hydrolysis with the unwinding of duplex DNA by translocating in the 3'-5' direction.</text>
        <dbReference type="EC" id="5.6.2.4"/>
    </reaction>
</comment>
<comment type="catalytic activity">
    <reaction evidence="19">
        <text>dATP + H2O = dADP + phosphate + H(+)</text>
        <dbReference type="Rhea" id="RHEA:51908"/>
        <dbReference type="ChEBI" id="CHEBI:15377"/>
        <dbReference type="ChEBI" id="CHEBI:15378"/>
        <dbReference type="ChEBI" id="CHEBI:43474"/>
        <dbReference type="ChEBI" id="CHEBI:57667"/>
        <dbReference type="ChEBI" id="CHEBI:61404"/>
    </reaction>
    <physiologicalReaction direction="left-to-right" evidence="19">
        <dbReference type="Rhea" id="RHEA:51909"/>
    </physiologicalReaction>
</comment>
<reference evidence="24" key="3">
    <citation type="submission" date="2025-09" db="UniProtKB">
        <authorList>
            <consortium name="Ensembl"/>
        </authorList>
    </citation>
    <scope>IDENTIFICATION</scope>
</reference>
<evidence type="ECO:0000256" key="15">
    <source>
        <dbReference type="ARBA" id="ARBA00023235"/>
    </source>
</evidence>
<comment type="catalytic activity">
    <reaction evidence="18">
        <text>ATP + H2O = ADP + phosphate + H(+)</text>
        <dbReference type="Rhea" id="RHEA:13065"/>
        <dbReference type="ChEBI" id="CHEBI:15377"/>
        <dbReference type="ChEBI" id="CHEBI:15378"/>
        <dbReference type="ChEBI" id="CHEBI:30616"/>
        <dbReference type="ChEBI" id="CHEBI:43474"/>
        <dbReference type="ChEBI" id="CHEBI:456216"/>
    </reaction>
    <physiologicalReaction direction="left-to-right" evidence="18">
        <dbReference type="Rhea" id="RHEA:13066"/>
    </physiologicalReaction>
</comment>
<dbReference type="GO" id="GO:0016787">
    <property type="term" value="F:hydrolase activity"/>
    <property type="evidence" value="ECO:0007669"/>
    <property type="project" value="UniProtKB-KW"/>
</dbReference>
<keyword evidence="7" id="KW-0479">Metal-binding</keyword>
<comment type="similarity">
    <text evidence="5 20">Belongs to the helicase family. RecQ subfamily.</text>
</comment>
<evidence type="ECO:0000256" key="11">
    <source>
        <dbReference type="ARBA" id="ARBA00022833"/>
    </source>
</evidence>
<evidence type="ECO:0000256" key="2">
    <source>
        <dbReference type="ARBA" id="ARBA00001946"/>
    </source>
</evidence>
<protein>
    <recommendedName>
        <fullName evidence="20">ATP-dependent DNA helicase</fullName>
        <ecNumber evidence="20">5.6.2.4</ecNumber>
    </recommendedName>
</protein>
<keyword evidence="15" id="KW-0413">Isomerase</keyword>
<evidence type="ECO:0000313" key="24">
    <source>
        <dbReference type="Ensembl" id="ENSSAUP00010022532.1"/>
    </source>
</evidence>
<dbReference type="CDD" id="cd18015">
    <property type="entry name" value="DEXHc_RecQ1"/>
    <property type="match status" value="1"/>
</dbReference>
<dbReference type="GO" id="GO:0005634">
    <property type="term" value="C:nucleus"/>
    <property type="evidence" value="ECO:0007669"/>
    <property type="project" value="UniProtKB-SubCell"/>
</dbReference>
<evidence type="ECO:0000256" key="3">
    <source>
        <dbReference type="ARBA" id="ARBA00001947"/>
    </source>
</evidence>
<dbReference type="GO" id="GO:0009378">
    <property type="term" value="F:four-way junction helicase activity"/>
    <property type="evidence" value="ECO:0007669"/>
    <property type="project" value="TreeGrafter"/>
</dbReference>
<reference evidence="24" key="1">
    <citation type="submission" date="2021-04" db="EMBL/GenBank/DDBJ databases">
        <authorList>
            <consortium name="Wellcome Sanger Institute Data Sharing"/>
        </authorList>
    </citation>
    <scope>NUCLEOTIDE SEQUENCE [LARGE SCALE GENOMIC DNA]</scope>
</reference>
<dbReference type="NCBIfam" id="TIGR00614">
    <property type="entry name" value="recQ_fam"/>
    <property type="match status" value="1"/>
</dbReference>
<comment type="cofactor">
    <cofactor evidence="2">
        <name>Mg(2+)</name>
        <dbReference type="ChEBI" id="CHEBI:18420"/>
    </cofactor>
</comment>
<dbReference type="PROSITE" id="PS51194">
    <property type="entry name" value="HELICASE_CTER"/>
    <property type="match status" value="1"/>
</dbReference>
<comment type="cofactor">
    <cofactor evidence="1">
        <name>Mn(2+)</name>
        <dbReference type="ChEBI" id="CHEBI:29035"/>
    </cofactor>
</comment>
<keyword evidence="6" id="KW-0597">Phosphoprotein</keyword>
<dbReference type="SMART" id="SM00490">
    <property type="entry name" value="HELICc"/>
    <property type="match status" value="1"/>
</dbReference>
<dbReference type="GO" id="GO:0005694">
    <property type="term" value="C:chromosome"/>
    <property type="evidence" value="ECO:0007669"/>
    <property type="project" value="TreeGrafter"/>
</dbReference>
<evidence type="ECO:0000313" key="25">
    <source>
        <dbReference type="Proteomes" id="UP000472265"/>
    </source>
</evidence>
<evidence type="ECO:0000256" key="1">
    <source>
        <dbReference type="ARBA" id="ARBA00001936"/>
    </source>
</evidence>
<dbReference type="InterPro" id="IPR032284">
    <property type="entry name" value="RecQ_Zn-bd"/>
</dbReference>
<evidence type="ECO:0000256" key="20">
    <source>
        <dbReference type="RuleBase" id="RU364117"/>
    </source>
</evidence>
<comment type="cofactor">
    <cofactor evidence="3">
        <name>Zn(2+)</name>
        <dbReference type="ChEBI" id="CHEBI:29105"/>
    </cofactor>
</comment>
<evidence type="ECO:0000256" key="19">
    <source>
        <dbReference type="ARBA" id="ARBA00051437"/>
    </source>
</evidence>
<dbReference type="Pfam" id="PF16124">
    <property type="entry name" value="RecQ_Zn_bind"/>
    <property type="match status" value="1"/>
</dbReference>
<dbReference type="InterPro" id="IPR001650">
    <property type="entry name" value="Helicase_C-like"/>
</dbReference>
<evidence type="ECO:0000256" key="18">
    <source>
        <dbReference type="ARBA" id="ARBA00048778"/>
    </source>
</evidence>
<keyword evidence="21" id="KW-0175">Coiled coil</keyword>
<accession>A0A671V9K9</accession>
<dbReference type="PANTHER" id="PTHR13710">
    <property type="entry name" value="DNA HELICASE RECQ FAMILY MEMBER"/>
    <property type="match status" value="1"/>
</dbReference>
<evidence type="ECO:0000259" key="23">
    <source>
        <dbReference type="PROSITE" id="PS51194"/>
    </source>
</evidence>
<keyword evidence="16 20" id="KW-0539">Nucleus</keyword>
<dbReference type="Pfam" id="PF00270">
    <property type="entry name" value="DEAD"/>
    <property type="match status" value="1"/>
</dbReference>
<dbReference type="InterPro" id="IPR004589">
    <property type="entry name" value="DNA_helicase_ATP-dep_RecQ"/>
</dbReference>
<feature type="domain" description="Helicase C-terminal" evidence="23">
    <location>
        <begin position="290"/>
        <end position="441"/>
    </location>
</feature>
<evidence type="ECO:0000256" key="8">
    <source>
        <dbReference type="ARBA" id="ARBA00022741"/>
    </source>
</evidence>
<dbReference type="FunFam" id="3.40.50.300:FF:000752">
    <property type="entry name" value="ATP-dependent DNA helicase"/>
    <property type="match status" value="1"/>
</dbReference>
<gene>
    <name evidence="24" type="primary">RECQL</name>
    <name evidence="24" type="synonym">recql</name>
</gene>
<dbReference type="InterPro" id="IPR014001">
    <property type="entry name" value="Helicase_ATP-bd"/>
</dbReference>
<feature type="coiled-coil region" evidence="21">
    <location>
        <begin position="7"/>
        <end position="41"/>
    </location>
</feature>
<dbReference type="GO" id="GO:0005524">
    <property type="term" value="F:ATP binding"/>
    <property type="evidence" value="ECO:0007669"/>
    <property type="project" value="UniProtKB-KW"/>
</dbReference>
<keyword evidence="11" id="KW-0862">Zinc</keyword>
<feature type="domain" description="Helicase ATP-binding" evidence="22">
    <location>
        <begin position="90"/>
        <end position="265"/>
    </location>
</feature>
<comment type="subcellular location">
    <subcellularLocation>
        <location evidence="4 20">Nucleus</location>
    </subcellularLocation>
</comment>
<name>A0A671V9K9_SPAAU</name>
<dbReference type="Gene3D" id="1.10.10.10">
    <property type="entry name" value="Winged helix-like DNA-binding domain superfamily/Winged helix DNA-binding domain"/>
    <property type="match status" value="1"/>
</dbReference>
<dbReference type="GO" id="GO:0003677">
    <property type="term" value="F:DNA binding"/>
    <property type="evidence" value="ECO:0007669"/>
    <property type="project" value="UniProtKB-KW"/>
</dbReference>
<evidence type="ECO:0000256" key="14">
    <source>
        <dbReference type="ARBA" id="ARBA00023125"/>
    </source>
</evidence>
<dbReference type="GO" id="GO:0043138">
    <property type="term" value="F:3'-5' DNA helicase activity"/>
    <property type="evidence" value="ECO:0007669"/>
    <property type="project" value="UniProtKB-EC"/>
</dbReference>
<dbReference type="GO" id="GO:0000724">
    <property type="term" value="P:double-strand break repair via homologous recombination"/>
    <property type="evidence" value="ECO:0007669"/>
    <property type="project" value="TreeGrafter"/>
</dbReference>
<evidence type="ECO:0000256" key="13">
    <source>
        <dbReference type="ARBA" id="ARBA00022990"/>
    </source>
</evidence>
<proteinExistence type="inferred from homology"/>
<evidence type="ECO:0000256" key="21">
    <source>
        <dbReference type="SAM" id="Coils"/>
    </source>
</evidence>
<dbReference type="InterPro" id="IPR027417">
    <property type="entry name" value="P-loop_NTPase"/>
</dbReference>
<dbReference type="EC" id="5.6.2.4" evidence="20"/>
<evidence type="ECO:0000256" key="17">
    <source>
        <dbReference type="ARBA" id="ARBA00034617"/>
    </source>
</evidence>
<reference evidence="24" key="2">
    <citation type="submission" date="2025-08" db="UniProtKB">
        <authorList>
            <consortium name="Ensembl"/>
        </authorList>
    </citation>
    <scope>IDENTIFICATION</scope>
</reference>
<keyword evidence="25" id="KW-1185">Reference proteome</keyword>
<evidence type="ECO:0000256" key="10">
    <source>
        <dbReference type="ARBA" id="ARBA00022806"/>
    </source>
</evidence>
<evidence type="ECO:0000256" key="9">
    <source>
        <dbReference type="ARBA" id="ARBA00022801"/>
    </source>
</evidence>
<evidence type="ECO:0000259" key="22">
    <source>
        <dbReference type="PROSITE" id="PS51192"/>
    </source>
</evidence>
<dbReference type="FunFam" id="1.10.10.10:FF:000306">
    <property type="entry name" value="ATP-dependent DNA helicase"/>
    <property type="match status" value="1"/>
</dbReference>
<keyword evidence="12 20" id="KW-0067">ATP-binding</keyword>
<dbReference type="Proteomes" id="UP000472265">
    <property type="component" value="Chromosome 14"/>
</dbReference>
<evidence type="ECO:0000256" key="16">
    <source>
        <dbReference type="ARBA" id="ARBA00023242"/>
    </source>
</evidence>
<keyword evidence="10 20" id="KW-0347">Helicase</keyword>
<dbReference type="SMART" id="SM00487">
    <property type="entry name" value="DEXDc"/>
    <property type="match status" value="1"/>
</dbReference>
<dbReference type="GeneTree" id="ENSGT00940000157013"/>
<dbReference type="SUPFAM" id="SSF52540">
    <property type="entry name" value="P-loop containing nucleoside triphosphate hydrolases"/>
    <property type="match status" value="1"/>
</dbReference>
<dbReference type="InterPro" id="IPR036388">
    <property type="entry name" value="WH-like_DNA-bd_sf"/>
</dbReference>
<dbReference type="Gene3D" id="3.40.50.300">
    <property type="entry name" value="P-loop containing nucleotide triphosphate hydrolases"/>
    <property type="match status" value="2"/>
</dbReference>
<evidence type="ECO:0000256" key="4">
    <source>
        <dbReference type="ARBA" id="ARBA00004123"/>
    </source>
</evidence>
<dbReference type="Pfam" id="PF00271">
    <property type="entry name" value="Helicase_C"/>
    <property type="match status" value="1"/>
</dbReference>
<dbReference type="InterPro" id="IPR011545">
    <property type="entry name" value="DEAD/DEAH_box_helicase_dom"/>
</dbReference>
<dbReference type="PANTHER" id="PTHR13710:SF105">
    <property type="entry name" value="ATP-DEPENDENT DNA HELICASE Q1"/>
    <property type="match status" value="1"/>
</dbReference>
<keyword evidence="9 20" id="KW-0378">Hydrolase</keyword>
<sequence>TSTTVNLDSVEAELELVELQVTELLQKQAELTSRKNSLLQQLEEASDPGMSKQEMQRFNGTDFPWSKEVAKHLKDSFHLSEFRPLQLRAVNLTLSSRDLFLVMPTGRGKSLCYQLPAVCSNGFTLVVTPLVSLMEDQIMYLKSINVSAVMLNASSSKEHAKTVMAGMMDPKATFKLVYVTPEKIAKSKLLMSRLEKAYNTNLLSRIAVDEVHCCSQWGHDFRPDYKLLGILKRQFPKVPLLGLTATATSSVLKDCEKILCVNQPVTLTASFNRTNLYYEVRIKDSDKDESTNDIASLIKNRYKDQSGIVYVFSQKDAESLSSELQKRNILAYPYHAHMDPDDKSRVHRKWTSNKIQVVVATVAFGMGIDKPDVRFVIHHTISKSIENYYQESGRAGRDDNPADCIVYFGFSDIFRISTMVVMENVGQQKLKQMVDYCQNIDRCRRSLMAVHFDEVWDDEGCNQMCDTCHFTTSDMTQHARQVVQIVELAASMDEKLTPLKLVEAWMGKGPAKRRKMIQTTTLSRQQAEAVIVRLWLQEYLREDFSFTPYTTYFYMKLGRKAPLLKSQTHTLPSMKMRTTGAGSAVVSNCCPQQQSTN</sequence>
<evidence type="ECO:0000256" key="7">
    <source>
        <dbReference type="ARBA" id="ARBA00022723"/>
    </source>
</evidence>
<evidence type="ECO:0000256" key="6">
    <source>
        <dbReference type="ARBA" id="ARBA00022553"/>
    </source>
</evidence>